<proteinExistence type="predicted"/>
<reference evidence="3 4" key="3">
    <citation type="submission" date="2017-03" db="EMBL/GenBank/DDBJ databases">
        <authorList>
            <person name="Regsiter A."/>
            <person name="William W."/>
        </authorList>
    </citation>
    <scope>NUCLEOTIDE SEQUENCE [LARGE SCALE GENOMIC DNA]</scope>
    <source>
        <strain evidence="3">PRJEB5721</strain>
    </source>
</reference>
<reference evidence="2" key="2">
    <citation type="submission" date="2014-07" db="EMBL/GenBank/DDBJ databases">
        <title>Initial genome analysis of the psychrotolerant acidophile Acidithiobacillus ferrivorans CF27: insights into iron and sulfur oxidation pathways and into biofilm formation.</title>
        <authorList>
            <person name="Talla E."/>
            <person name="Hedrich S."/>
            <person name="Mangenot S."/>
            <person name="Ji B."/>
            <person name="Johnson D.B."/>
            <person name="Barbe V."/>
            <person name="Bonnefoy V."/>
        </authorList>
    </citation>
    <scope>NUCLEOTIDE SEQUENCE [LARGE SCALE GENOMIC DNA]</scope>
    <source>
        <strain evidence="2">CF27</strain>
    </source>
</reference>
<dbReference type="EMBL" id="CCCS020000078">
    <property type="protein sequence ID" value="CDQ12113.1"/>
    <property type="molecule type" value="Genomic_DNA"/>
</dbReference>
<evidence type="ECO:0000256" key="1">
    <source>
        <dbReference type="SAM" id="MobiDB-lite"/>
    </source>
</evidence>
<sequence length="74" mass="8289">MTAMTAKQMADEQRAADKAHHEARVAWLTSDAPKWACGTPVNNDDRRSLLLQSRHYLETGEGFNHAPTVSRRLA</sequence>
<dbReference type="Proteomes" id="UP000193925">
    <property type="component" value="Chromosome AFERRI"/>
</dbReference>
<reference evidence="2" key="1">
    <citation type="submission" date="2014-03" db="EMBL/GenBank/DDBJ databases">
        <authorList>
            <person name="Genoscope - CEA"/>
        </authorList>
    </citation>
    <scope>NUCLEOTIDE SEQUENCE [LARGE SCALE GENOMIC DNA]</scope>
    <source>
        <strain evidence="2">CF27</strain>
    </source>
</reference>
<organism evidence="2">
    <name type="scientific">Acidithiobacillus ferrivorans</name>
    <dbReference type="NCBI Taxonomy" id="160808"/>
    <lineage>
        <taxon>Bacteria</taxon>
        <taxon>Pseudomonadati</taxon>
        <taxon>Pseudomonadota</taxon>
        <taxon>Acidithiobacillia</taxon>
        <taxon>Acidithiobacillales</taxon>
        <taxon>Acidithiobacillaceae</taxon>
        <taxon>Acidithiobacillus</taxon>
    </lineage>
</organism>
<keyword evidence="4" id="KW-1185">Reference proteome</keyword>
<feature type="compositionally biased region" description="Basic and acidic residues" evidence="1">
    <location>
        <begin position="9"/>
        <end position="21"/>
    </location>
</feature>
<evidence type="ECO:0000313" key="3">
    <source>
        <dbReference type="EMBL" id="SMH64760.1"/>
    </source>
</evidence>
<evidence type="ECO:0000313" key="4">
    <source>
        <dbReference type="Proteomes" id="UP000193925"/>
    </source>
</evidence>
<evidence type="ECO:0000313" key="2">
    <source>
        <dbReference type="EMBL" id="CDQ12113.1"/>
    </source>
</evidence>
<feature type="region of interest" description="Disordered" evidence="1">
    <location>
        <begin position="1"/>
        <end position="21"/>
    </location>
</feature>
<accession>A0A060UZN7</accession>
<name>A0A060UZN7_9PROT</name>
<dbReference type="EMBL" id="LT841305">
    <property type="protein sequence ID" value="SMH64760.1"/>
    <property type="molecule type" value="Genomic_DNA"/>
</dbReference>
<protein>
    <submittedName>
        <fullName evidence="2">Uncharacterized protein</fullName>
    </submittedName>
</protein>
<dbReference type="AlphaFoldDB" id="A0A060UZN7"/>
<gene>
    <name evidence="3" type="ORF">AFERRI_10794</name>
    <name evidence="2" type="ORF">AFERRI_80062</name>
</gene>